<comment type="similarity">
    <text evidence="2">Belongs to the endoribonuclease YbeY family.</text>
</comment>
<keyword evidence="3" id="KW-0540">Nuclease</keyword>
<dbReference type="EMBL" id="UINC01170713">
    <property type="protein sequence ID" value="SVD74893.1"/>
    <property type="molecule type" value="Genomic_DNA"/>
</dbReference>
<dbReference type="Gene3D" id="3.40.390.30">
    <property type="entry name" value="Metalloproteases ('zincins'), catalytic domain"/>
    <property type="match status" value="1"/>
</dbReference>
<dbReference type="GO" id="GO:0004222">
    <property type="term" value="F:metalloendopeptidase activity"/>
    <property type="evidence" value="ECO:0007669"/>
    <property type="project" value="InterPro"/>
</dbReference>
<organism evidence="8">
    <name type="scientific">marine metagenome</name>
    <dbReference type="NCBI Taxonomy" id="408172"/>
    <lineage>
        <taxon>unclassified sequences</taxon>
        <taxon>metagenomes</taxon>
        <taxon>ecological metagenomes</taxon>
    </lineage>
</organism>
<dbReference type="AlphaFoldDB" id="A0A382XV87"/>
<dbReference type="PANTHER" id="PTHR46986">
    <property type="entry name" value="ENDORIBONUCLEASE YBEY, CHLOROPLASTIC"/>
    <property type="match status" value="1"/>
</dbReference>
<dbReference type="GO" id="GO:0046872">
    <property type="term" value="F:metal ion binding"/>
    <property type="evidence" value="ECO:0007669"/>
    <property type="project" value="UniProtKB-KW"/>
</dbReference>
<name>A0A382XV87_9ZZZZ</name>
<evidence type="ECO:0000256" key="6">
    <source>
        <dbReference type="ARBA" id="ARBA00022801"/>
    </source>
</evidence>
<protein>
    <submittedName>
        <fullName evidence="8">Uncharacterized protein</fullName>
    </submittedName>
</protein>
<evidence type="ECO:0000256" key="5">
    <source>
        <dbReference type="ARBA" id="ARBA00022759"/>
    </source>
</evidence>
<keyword evidence="4" id="KW-0479">Metal-binding</keyword>
<dbReference type="InterPro" id="IPR020549">
    <property type="entry name" value="YbeY_CS"/>
</dbReference>
<dbReference type="InterPro" id="IPR023091">
    <property type="entry name" value="MetalPrtase_cat_dom_sf_prd"/>
</dbReference>
<dbReference type="Pfam" id="PF02130">
    <property type="entry name" value="YbeY"/>
    <property type="match status" value="1"/>
</dbReference>
<accession>A0A382XV87</accession>
<reference evidence="8" key="1">
    <citation type="submission" date="2018-05" db="EMBL/GenBank/DDBJ databases">
        <authorList>
            <person name="Lanie J.A."/>
            <person name="Ng W.-L."/>
            <person name="Kazmierczak K.M."/>
            <person name="Andrzejewski T.M."/>
            <person name="Davidsen T.M."/>
            <person name="Wayne K.J."/>
            <person name="Tettelin H."/>
            <person name="Glass J.I."/>
            <person name="Rusch D."/>
            <person name="Podicherti R."/>
            <person name="Tsui H.-C.T."/>
            <person name="Winkler M.E."/>
        </authorList>
    </citation>
    <scope>NUCLEOTIDE SEQUENCE</scope>
</reference>
<evidence type="ECO:0000256" key="1">
    <source>
        <dbReference type="ARBA" id="ARBA00001947"/>
    </source>
</evidence>
<keyword evidence="5" id="KW-0255">Endonuclease</keyword>
<keyword evidence="7" id="KW-0862">Zinc</keyword>
<dbReference type="SUPFAM" id="SSF55486">
    <property type="entry name" value="Metalloproteases ('zincins'), catalytic domain"/>
    <property type="match status" value="1"/>
</dbReference>
<evidence type="ECO:0000256" key="2">
    <source>
        <dbReference type="ARBA" id="ARBA00010875"/>
    </source>
</evidence>
<dbReference type="InterPro" id="IPR002036">
    <property type="entry name" value="YbeY"/>
</dbReference>
<dbReference type="GO" id="GO:0004519">
    <property type="term" value="F:endonuclease activity"/>
    <property type="evidence" value="ECO:0007669"/>
    <property type="project" value="UniProtKB-KW"/>
</dbReference>
<evidence type="ECO:0000256" key="3">
    <source>
        <dbReference type="ARBA" id="ARBA00022722"/>
    </source>
</evidence>
<dbReference type="PANTHER" id="PTHR46986:SF1">
    <property type="entry name" value="ENDORIBONUCLEASE YBEY, CHLOROPLASTIC"/>
    <property type="match status" value="1"/>
</dbReference>
<keyword evidence="6" id="KW-0378">Hydrolase</keyword>
<evidence type="ECO:0000256" key="7">
    <source>
        <dbReference type="ARBA" id="ARBA00022833"/>
    </source>
</evidence>
<dbReference type="HAMAP" id="MF_00009">
    <property type="entry name" value="Endoribonucl_YbeY"/>
    <property type="match status" value="1"/>
</dbReference>
<dbReference type="PROSITE" id="PS01306">
    <property type="entry name" value="UPF0054"/>
    <property type="match status" value="1"/>
</dbReference>
<gene>
    <name evidence="8" type="ORF">METZ01_LOCUS427747</name>
</gene>
<proteinExistence type="inferred from homology"/>
<evidence type="ECO:0000313" key="8">
    <source>
        <dbReference type="EMBL" id="SVD74893.1"/>
    </source>
</evidence>
<dbReference type="GO" id="GO:0006364">
    <property type="term" value="P:rRNA processing"/>
    <property type="evidence" value="ECO:0007669"/>
    <property type="project" value="InterPro"/>
</dbReference>
<dbReference type="NCBIfam" id="TIGR00043">
    <property type="entry name" value="rRNA maturation RNase YbeY"/>
    <property type="match status" value="1"/>
</dbReference>
<sequence>MKKISNIIKFFRDKNITFTILLTNSLNVKKLNKKFRKRNKSTDVLSFPSFSPKRLQLMKEKKIYIGDIAASYEAIRSRSKKNFFEEFDKVWVHGLLHLIGYDHIRNKDFYKMDKIEKRILNSI</sequence>
<comment type="cofactor">
    <cofactor evidence="1">
        <name>Zn(2+)</name>
        <dbReference type="ChEBI" id="CHEBI:29105"/>
    </cofactor>
</comment>
<evidence type="ECO:0000256" key="4">
    <source>
        <dbReference type="ARBA" id="ARBA00022723"/>
    </source>
</evidence>